<gene>
    <name evidence="2" type="ORF">BLNAU_10942</name>
</gene>
<dbReference type="EMBL" id="JARBJD010000082">
    <property type="protein sequence ID" value="KAK2954125.1"/>
    <property type="molecule type" value="Genomic_DNA"/>
</dbReference>
<keyword evidence="3" id="KW-1185">Reference proteome</keyword>
<organism evidence="2 3">
    <name type="scientific">Blattamonas nauphoetae</name>
    <dbReference type="NCBI Taxonomy" id="2049346"/>
    <lineage>
        <taxon>Eukaryota</taxon>
        <taxon>Metamonada</taxon>
        <taxon>Preaxostyla</taxon>
        <taxon>Oxymonadida</taxon>
        <taxon>Blattamonas</taxon>
    </lineage>
</organism>
<protein>
    <submittedName>
        <fullName evidence="2">Uncharacterized protein</fullName>
    </submittedName>
</protein>
<evidence type="ECO:0000313" key="2">
    <source>
        <dbReference type="EMBL" id="KAK2954125.1"/>
    </source>
</evidence>
<comment type="caution">
    <text evidence="2">The sequence shown here is derived from an EMBL/GenBank/DDBJ whole genome shotgun (WGS) entry which is preliminary data.</text>
</comment>
<sequence>MQPPSSAEHSMRKCDICISGIHNPTIAGRCDVCNDIRTHIALGSWSEQSSITFEARMVSESNWMISVGGRGGEDSERNGRTTAERSGAAETEGSRKEEERIGEAASGKGREETTGGSSVAQKDGRGTAKTRRRGQMTSGGGRVTIEGGREEANDGEHNLSNL</sequence>
<feature type="region of interest" description="Disordered" evidence="1">
    <location>
        <begin position="65"/>
        <end position="162"/>
    </location>
</feature>
<evidence type="ECO:0000256" key="1">
    <source>
        <dbReference type="SAM" id="MobiDB-lite"/>
    </source>
</evidence>
<feature type="compositionally biased region" description="Basic and acidic residues" evidence="1">
    <location>
        <begin position="92"/>
        <end position="113"/>
    </location>
</feature>
<reference evidence="2 3" key="1">
    <citation type="journal article" date="2022" name="bioRxiv">
        <title>Genomics of Preaxostyla Flagellates Illuminates Evolutionary Transitions and the Path Towards Mitochondrial Loss.</title>
        <authorList>
            <person name="Novak L.V.F."/>
            <person name="Treitli S.C."/>
            <person name="Pyrih J."/>
            <person name="Halakuc P."/>
            <person name="Pipaliya S.V."/>
            <person name="Vacek V."/>
            <person name="Brzon O."/>
            <person name="Soukal P."/>
            <person name="Eme L."/>
            <person name="Dacks J.B."/>
            <person name="Karnkowska A."/>
            <person name="Elias M."/>
            <person name="Hampl V."/>
        </authorList>
    </citation>
    <scope>NUCLEOTIDE SEQUENCE [LARGE SCALE GENOMIC DNA]</scope>
    <source>
        <strain evidence="2">NAU3</strain>
        <tissue evidence="2">Gut</tissue>
    </source>
</reference>
<name>A0ABQ9XR84_9EUKA</name>
<accession>A0ABQ9XR84</accession>
<feature type="compositionally biased region" description="Basic and acidic residues" evidence="1">
    <location>
        <begin position="71"/>
        <end position="83"/>
    </location>
</feature>
<feature type="compositionally biased region" description="Basic and acidic residues" evidence="1">
    <location>
        <begin position="147"/>
        <end position="162"/>
    </location>
</feature>
<proteinExistence type="predicted"/>
<dbReference type="Proteomes" id="UP001281761">
    <property type="component" value="Unassembled WGS sequence"/>
</dbReference>
<evidence type="ECO:0000313" key="3">
    <source>
        <dbReference type="Proteomes" id="UP001281761"/>
    </source>
</evidence>